<dbReference type="Proteomes" id="UP001165044">
    <property type="component" value="Unassembled WGS sequence"/>
</dbReference>
<feature type="repeat" description="TPR" evidence="3">
    <location>
        <begin position="105"/>
        <end position="138"/>
    </location>
</feature>
<sequence>MTIVGRNDPCPCGSGRKFKRCCADREPAVKAPHAAAAGALVDAAWRLFEQGDGLGATRLCEDALRLDDHHPDALHVLAVAQCQLGNLDRARTLCLQALEVRPGHLNTLNSLGNILRTGLRFDEAIEAFRRALALNPRFPQAHLNLGITYWQAGRLEDSFRCSEAALKLDPSFAEAHYNHALHLLQRGDFAQGWQEFGWRWRAPGVAPRHGFTQPRWKGEDFRGRTLLVHAEQGLGDTLQFIRFVPQVAGRGGTVRVACPRELVALLGPALPGIQVLDEGAALPPFDLQCPLMDLPGVLRTTGETLPTTTPYLFAQEDAVTSWRGRFAGAGLKVGLVWRGGFRYALDAMRSLSLETLAPLAEVEGVRFVSLQKELLPAEAETPLLARCDAAGPDLPDFAATAAAVAALDLVISVDTAVAHLAGALGRPTWLLLPHPSDWRWGLEASSTVWYPSLRLFRQDQAGDWTGVVHRVTRDIRALATETQRPA</sequence>
<evidence type="ECO:0000256" key="3">
    <source>
        <dbReference type="PROSITE-ProRule" id="PRU00339"/>
    </source>
</evidence>
<dbReference type="InterPro" id="IPR011990">
    <property type="entry name" value="TPR-like_helical_dom_sf"/>
</dbReference>
<evidence type="ECO:0000256" key="2">
    <source>
        <dbReference type="ARBA" id="ARBA00022803"/>
    </source>
</evidence>
<dbReference type="SMART" id="SM00028">
    <property type="entry name" value="TPR"/>
    <property type="match status" value="3"/>
</dbReference>
<dbReference type="Pfam" id="PF14559">
    <property type="entry name" value="TPR_19"/>
    <property type="match status" value="1"/>
</dbReference>
<accession>A0ABQ5Q0I6</accession>
<dbReference type="InterPro" id="IPR050498">
    <property type="entry name" value="Ycf3"/>
</dbReference>
<dbReference type="Gene3D" id="3.40.50.2000">
    <property type="entry name" value="Glycogen Phosphorylase B"/>
    <property type="match status" value="1"/>
</dbReference>
<gene>
    <name evidence="4" type="ORF">GETHED_21750</name>
</gene>
<keyword evidence="1" id="KW-0677">Repeat</keyword>
<name>A0ABQ5Q0I6_9BACT</name>
<dbReference type="InterPro" id="IPR004027">
    <property type="entry name" value="SEC_C_motif"/>
</dbReference>
<evidence type="ECO:0000256" key="1">
    <source>
        <dbReference type="ARBA" id="ARBA00022737"/>
    </source>
</evidence>
<dbReference type="Gene3D" id="3.10.450.50">
    <property type="match status" value="1"/>
</dbReference>
<dbReference type="Gene3D" id="1.25.40.10">
    <property type="entry name" value="Tetratricopeptide repeat domain"/>
    <property type="match status" value="1"/>
</dbReference>
<dbReference type="SUPFAM" id="SSF48452">
    <property type="entry name" value="TPR-like"/>
    <property type="match status" value="1"/>
</dbReference>
<keyword evidence="2 3" id="KW-0802">TPR repeat</keyword>
<keyword evidence="5" id="KW-1185">Reference proteome</keyword>
<evidence type="ECO:0008006" key="6">
    <source>
        <dbReference type="Google" id="ProtNLM"/>
    </source>
</evidence>
<organism evidence="4 5">
    <name type="scientific">Geothrix edaphica</name>
    <dbReference type="NCBI Taxonomy" id="2927976"/>
    <lineage>
        <taxon>Bacteria</taxon>
        <taxon>Pseudomonadati</taxon>
        <taxon>Acidobacteriota</taxon>
        <taxon>Holophagae</taxon>
        <taxon>Holophagales</taxon>
        <taxon>Holophagaceae</taxon>
        <taxon>Geothrix</taxon>
    </lineage>
</organism>
<reference evidence="4" key="1">
    <citation type="journal article" date="2023" name="Antonie Van Leeuwenhoek">
        <title>Mesoterricola silvestris gen. nov., sp. nov., Mesoterricola sediminis sp. nov., Geothrix oryzae sp. nov., Geothrix edaphica sp. nov., Geothrix rubra sp. nov., and Geothrix limicola sp. nov., six novel members of Acidobacteriota isolated from soils.</title>
        <authorList>
            <person name="Itoh H."/>
            <person name="Sugisawa Y."/>
            <person name="Mise K."/>
            <person name="Xu Z."/>
            <person name="Kuniyasu M."/>
            <person name="Ushijima N."/>
            <person name="Kawano K."/>
            <person name="Kobayashi E."/>
            <person name="Shiratori Y."/>
            <person name="Masuda Y."/>
            <person name="Senoo K."/>
        </authorList>
    </citation>
    <scope>NUCLEOTIDE SEQUENCE</scope>
    <source>
        <strain evidence="4">Red802</strain>
    </source>
</reference>
<dbReference type="PANTHER" id="PTHR44858:SF1">
    <property type="entry name" value="UDP-N-ACETYLGLUCOSAMINE--PEPTIDE N-ACETYLGLUCOSAMINYLTRANSFERASE SPINDLY-RELATED"/>
    <property type="match status" value="1"/>
</dbReference>
<comment type="caution">
    <text evidence="4">The sequence shown here is derived from an EMBL/GenBank/DDBJ whole genome shotgun (WGS) entry which is preliminary data.</text>
</comment>
<dbReference type="SUPFAM" id="SSF103642">
    <property type="entry name" value="Sec-C motif"/>
    <property type="match status" value="1"/>
</dbReference>
<evidence type="ECO:0000313" key="4">
    <source>
        <dbReference type="EMBL" id="GLH67811.1"/>
    </source>
</evidence>
<dbReference type="EMBL" id="BSDC01000003">
    <property type="protein sequence ID" value="GLH67811.1"/>
    <property type="molecule type" value="Genomic_DNA"/>
</dbReference>
<proteinExistence type="predicted"/>
<dbReference type="Pfam" id="PF02810">
    <property type="entry name" value="SEC-C"/>
    <property type="match status" value="1"/>
</dbReference>
<protein>
    <recommendedName>
        <fullName evidence="6">Tetratricopeptide repeat protein</fullName>
    </recommendedName>
</protein>
<evidence type="ECO:0000313" key="5">
    <source>
        <dbReference type="Proteomes" id="UP001165044"/>
    </source>
</evidence>
<dbReference type="Pfam" id="PF13414">
    <property type="entry name" value="TPR_11"/>
    <property type="match status" value="1"/>
</dbReference>
<dbReference type="InterPro" id="IPR019734">
    <property type="entry name" value="TPR_rpt"/>
</dbReference>
<dbReference type="PANTHER" id="PTHR44858">
    <property type="entry name" value="TETRATRICOPEPTIDE REPEAT PROTEIN 6"/>
    <property type="match status" value="1"/>
</dbReference>
<dbReference type="SUPFAM" id="SSF53756">
    <property type="entry name" value="UDP-Glycosyltransferase/glycogen phosphorylase"/>
    <property type="match status" value="1"/>
</dbReference>
<feature type="repeat" description="TPR" evidence="3">
    <location>
        <begin position="139"/>
        <end position="172"/>
    </location>
</feature>
<dbReference type="PROSITE" id="PS50005">
    <property type="entry name" value="TPR"/>
    <property type="match status" value="2"/>
</dbReference>